<dbReference type="AlphaFoldDB" id="A0A6N9YJK1"/>
<keyword evidence="3" id="KW-1185">Reference proteome</keyword>
<dbReference type="Gene3D" id="3.10.450.50">
    <property type="match status" value="1"/>
</dbReference>
<comment type="caution">
    <text evidence="2">The sequence shown here is derived from an EMBL/GenBank/DDBJ whole genome shotgun (WGS) entry which is preliminary data.</text>
</comment>
<accession>A0A6N9YJK1</accession>
<evidence type="ECO:0000259" key="1">
    <source>
        <dbReference type="Pfam" id="PF12680"/>
    </source>
</evidence>
<name>A0A6N9YJK1_9ACTN</name>
<evidence type="ECO:0000313" key="2">
    <source>
        <dbReference type="EMBL" id="NED95127.1"/>
    </source>
</evidence>
<dbReference type="InterPro" id="IPR032710">
    <property type="entry name" value="NTF2-like_dom_sf"/>
</dbReference>
<feature type="domain" description="SnoaL-like" evidence="1">
    <location>
        <begin position="14"/>
        <end position="111"/>
    </location>
</feature>
<dbReference type="Proteomes" id="UP000469185">
    <property type="component" value="Unassembled WGS sequence"/>
</dbReference>
<dbReference type="RefSeq" id="WP_163817533.1">
    <property type="nucleotide sequence ID" value="NZ_JAAGOB010000003.1"/>
</dbReference>
<protein>
    <submittedName>
        <fullName evidence="2">Nuclear transport factor 2 family protein</fullName>
    </submittedName>
</protein>
<dbReference type="InterPro" id="IPR037401">
    <property type="entry name" value="SnoaL-like"/>
</dbReference>
<dbReference type="EMBL" id="JAAGOB010000003">
    <property type="protein sequence ID" value="NED95127.1"/>
    <property type="molecule type" value="Genomic_DNA"/>
</dbReference>
<dbReference type="SUPFAM" id="SSF54427">
    <property type="entry name" value="NTF2-like"/>
    <property type="match status" value="1"/>
</dbReference>
<proteinExistence type="predicted"/>
<organism evidence="2 3">
    <name type="scientific">Phytoactinopolyspora alkaliphila</name>
    <dbReference type="NCBI Taxonomy" id="1783498"/>
    <lineage>
        <taxon>Bacteria</taxon>
        <taxon>Bacillati</taxon>
        <taxon>Actinomycetota</taxon>
        <taxon>Actinomycetes</taxon>
        <taxon>Jiangellales</taxon>
        <taxon>Jiangellaceae</taxon>
        <taxon>Phytoactinopolyspora</taxon>
    </lineage>
</organism>
<reference evidence="2 3" key="1">
    <citation type="submission" date="2020-02" db="EMBL/GenBank/DDBJ databases">
        <authorList>
            <person name="Li X.-J."/>
            <person name="Feng X.-M."/>
        </authorList>
    </citation>
    <scope>NUCLEOTIDE SEQUENCE [LARGE SCALE GENOMIC DNA]</scope>
    <source>
        <strain evidence="2 3">CGMCC 4.7225</strain>
    </source>
</reference>
<gene>
    <name evidence="2" type="ORF">G1H11_07345</name>
</gene>
<evidence type="ECO:0000313" key="3">
    <source>
        <dbReference type="Proteomes" id="UP000469185"/>
    </source>
</evidence>
<sequence>MNGDHSPDRVDTTVAAWQAATENGDADAAAVCLADDAVFISPLTARFQFRGRVQIHEMLTSAFEVISGVRVHTVVGSEDTRAVFFTGTSGSVEFEEAQLLRFGEDGLITEITLFGRPLPGVTAVMAGIGPRMVRRQGRRRLAVVVGAAVRPLAAMTRLGERYLVPLTDPNRR</sequence>
<dbReference type="Pfam" id="PF12680">
    <property type="entry name" value="SnoaL_2"/>
    <property type="match status" value="1"/>
</dbReference>